<name>A0A517P2U9_9BACT</name>
<keyword evidence="3" id="KW-1133">Transmembrane helix</keyword>
<dbReference type="PRINTS" id="PR00864">
    <property type="entry name" value="PREPILNPTASE"/>
</dbReference>
<dbReference type="GO" id="GO:0005886">
    <property type="term" value="C:plasma membrane"/>
    <property type="evidence" value="ECO:0007669"/>
    <property type="project" value="TreeGrafter"/>
</dbReference>
<evidence type="ECO:0000256" key="2">
    <source>
        <dbReference type="RuleBase" id="RU003793"/>
    </source>
</evidence>
<feature type="transmembrane region" description="Helical" evidence="3">
    <location>
        <begin position="12"/>
        <end position="32"/>
    </location>
</feature>
<dbReference type="InterPro" id="IPR050882">
    <property type="entry name" value="Prepilin_peptidase/N-MTase"/>
</dbReference>
<dbReference type="PANTHER" id="PTHR30487:SF0">
    <property type="entry name" value="PREPILIN LEADER PEPTIDASE_N-METHYLTRANSFERASE-RELATED"/>
    <property type="match status" value="1"/>
</dbReference>
<feature type="domain" description="Prepilin type IV endopeptidase peptidase" evidence="4">
    <location>
        <begin position="15"/>
        <end position="131"/>
    </location>
</feature>
<evidence type="ECO:0000256" key="1">
    <source>
        <dbReference type="ARBA" id="ARBA00005801"/>
    </source>
</evidence>
<sequence length="197" mass="21231">METLIQGITDNWTVWFVTIVLVVAAVIDGAILKVPNWLTFPFIVMGWVHCTIQGGFGYASYSVNGDFVSGGLLFSLLGTFVGMMLLLLLRNRGGMGAGDVKLLAGVGAWLGMEVTLYAFAATAIVGGVMGLVMILKSGNWHKHYAMAHQIIGEWKTKKPAELASIARERKPTMYLLPYGIPMAIGSIAYFAIAGMLV</sequence>
<dbReference type="GO" id="GO:0004190">
    <property type="term" value="F:aspartic-type endopeptidase activity"/>
    <property type="evidence" value="ECO:0007669"/>
    <property type="project" value="InterPro"/>
</dbReference>
<dbReference type="EMBL" id="CP036526">
    <property type="protein sequence ID" value="QDT13702.1"/>
    <property type="molecule type" value="Genomic_DNA"/>
</dbReference>
<dbReference type="Proteomes" id="UP000319817">
    <property type="component" value="Chromosome"/>
</dbReference>
<dbReference type="GO" id="GO:0006465">
    <property type="term" value="P:signal peptide processing"/>
    <property type="evidence" value="ECO:0007669"/>
    <property type="project" value="TreeGrafter"/>
</dbReference>
<feature type="transmembrane region" description="Helical" evidence="3">
    <location>
        <begin position="71"/>
        <end position="89"/>
    </location>
</feature>
<organism evidence="5 6">
    <name type="scientific">Stieleria marina</name>
    <dbReference type="NCBI Taxonomy" id="1930275"/>
    <lineage>
        <taxon>Bacteria</taxon>
        <taxon>Pseudomonadati</taxon>
        <taxon>Planctomycetota</taxon>
        <taxon>Planctomycetia</taxon>
        <taxon>Pirellulales</taxon>
        <taxon>Pirellulaceae</taxon>
        <taxon>Stieleria</taxon>
    </lineage>
</organism>
<dbReference type="AlphaFoldDB" id="A0A517P2U9"/>
<evidence type="ECO:0000313" key="5">
    <source>
        <dbReference type="EMBL" id="QDT13702.1"/>
    </source>
</evidence>
<dbReference type="PANTHER" id="PTHR30487">
    <property type="entry name" value="TYPE 4 PREPILIN-LIKE PROTEINS LEADER PEPTIDE-PROCESSING ENZYME"/>
    <property type="match status" value="1"/>
</dbReference>
<feature type="transmembrane region" description="Helical" evidence="3">
    <location>
        <begin position="175"/>
        <end position="196"/>
    </location>
</feature>
<dbReference type="InterPro" id="IPR000045">
    <property type="entry name" value="Prepilin_IV_endopep_pep"/>
</dbReference>
<protein>
    <submittedName>
        <fullName evidence="5">Type IV leader peptidase family protein</fullName>
    </submittedName>
</protein>
<dbReference type="RefSeq" id="WP_145421476.1">
    <property type="nucleotide sequence ID" value="NZ_CP036526.1"/>
</dbReference>
<reference evidence="5 6" key="1">
    <citation type="submission" date="2019-02" db="EMBL/GenBank/DDBJ databases">
        <title>Deep-cultivation of Planctomycetes and their phenomic and genomic characterization uncovers novel biology.</title>
        <authorList>
            <person name="Wiegand S."/>
            <person name="Jogler M."/>
            <person name="Boedeker C."/>
            <person name="Pinto D."/>
            <person name="Vollmers J."/>
            <person name="Rivas-Marin E."/>
            <person name="Kohn T."/>
            <person name="Peeters S.H."/>
            <person name="Heuer A."/>
            <person name="Rast P."/>
            <person name="Oberbeckmann S."/>
            <person name="Bunk B."/>
            <person name="Jeske O."/>
            <person name="Meyerdierks A."/>
            <person name="Storesund J.E."/>
            <person name="Kallscheuer N."/>
            <person name="Luecker S."/>
            <person name="Lage O.M."/>
            <person name="Pohl T."/>
            <person name="Merkel B.J."/>
            <person name="Hornburger P."/>
            <person name="Mueller R.-W."/>
            <person name="Bruemmer F."/>
            <person name="Labrenz M."/>
            <person name="Spormann A.M."/>
            <person name="Op den Camp H."/>
            <person name="Overmann J."/>
            <person name="Amann R."/>
            <person name="Jetten M.S.M."/>
            <person name="Mascher T."/>
            <person name="Medema M.H."/>
            <person name="Devos D.P."/>
            <person name="Kaster A.-K."/>
            <person name="Ovreas L."/>
            <person name="Rohde M."/>
            <person name="Galperin M.Y."/>
            <person name="Jogler C."/>
        </authorList>
    </citation>
    <scope>NUCLEOTIDE SEQUENCE [LARGE SCALE GENOMIC DNA]</scope>
    <source>
        <strain evidence="5 6">K23_9</strain>
    </source>
</reference>
<feature type="transmembrane region" description="Helical" evidence="3">
    <location>
        <begin position="109"/>
        <end position="135"/>
    </location>
</feature>
<proteinExistence type="inferred from homology"/>
<gene>
    <name evidence="5" type="ORF">K239x_57220</name>
</gene>
<keyword evidence="6" id="KW-1185">Reference proteome</keyword>
<dbReference type="InterPro" id="IPR014032">
    <property type="entry name" value="Peptidase_A24A_bac"/>
</dbReference>
<keyword evidence="3" id="KW-0812">Transmembrane</keyword>
<dbReference type="Pfam" id="PF01478">
    <property type="entry name" value="Peptidase_A24"/>
    <property type="match status" value="1"/>
</dbReference>
<accession>A0A517P2U9</accession>
<feature type="transmembrane region" description="Helical" evidence="3">
    <location>
        <begin position="38"/>
        <end position="59"/>
    </location>
</feature>
<evidence type="ECO:0000313" key="6">
    <source>
        <dbReference type="Proteomes" id="UP000319817"/>
    </source>
</evidence>
<dbReference type="OrthoDB" id="5508079at2"/>
<evidence type="ECO:0000259" key="4">
    <source>
        <dbReference type="Pfam" id="PF01478"/>
    </source>
</evidence>
<dbReference type="Gene3D" id="1.20.120.1220">
    <property type="match status" value="1"/>
</dbReference>
<evidence type="ECO:0000256" key="3">
    <source>
        <dbReference type="SAM" id="Phobius"/>
    </source>
</evidence>
<keyword evidence="3" id="KW-0472">Membrane</keyword>
<comment type="similarity">
    <text evidence="1 2">Belongs to the peptidase A24 family.</text>
</comment>